<dbReference type="AlphaFoldDB" id="A0A4R6WN61"/>
<dbReference type="GO" id="GO:0005524">
    <property type="term" value="F:ATP binding"/>
    <property type="evidence" value="ECO:0007669"/>
    <property type="project" value="InterPro"/>
</dbReference>
<name>A0A4R6WN61_9PROT</name>
<proteinExistence type="predicted"/>
<accession>A0A4R6WN61</accession>
<evidence type="ECO:0000313" key="4">
    <source>
        <dbReference type="Proteomes" id="UP000295783"/>
    </source>
</evidence>
<evidence type="ECO:0000256" key="1">
    <source>
        <dbReference type="PIRSR" id="PIRSR007531-1"/>
    </source>
</evidence>
<dbReference type="Proteomes" id="UP000295783">
    <property type="component" value="Unassembled WGS sequence"/>
</dbReference>
<dbReference type="EMBL" id="SNYW01000008">
    <property type="protein sequence ID" value="TDQ82479.1"/>
    <property type="molecule type" value="Genomic_DNA"/>
</dbReference>
<dbReference type="PIRSF" id="PIRSF007531">
    <property type="entry name" value="CPT"/>
    <property type="match status" value="1"/>
</dbReference>
<dbReference type="RefSeq" id="WP_243735610.1">
    <property type="nucleotide sequence ID" value="NZ_SNYW01000008.1"/>
</dbReference>
<sequence length="178" mass="19242">MNGVGSAGKSSIAGALQGITAEPFLHVAMDDFLDMLPPGYFDHPDGLVFETLQEDGHPSVAIHTGVVCERLLSGMRLAVAALADAGNNLIVDDVLLGAGAARDDYARLLSSHRLHWVGVHAPLDVLEARERLRPDRMPGLARWQFPRVHRGMRYDLESDTAALSPQAVAVIISERFAL</sequence>
<dbReference type="SUPFAM" id="SSF52540">
    <property type="entry name" value="P-loop containing nucleoside triphosphate hydrolases"/>
    <property type="match status" value="1"/>
</dbReference>
<keyword evidence="4" id="KW-1185">Reference proteome</keyword>
<feature type="binding site" evidence="2">
    <location>
        <begin position="3"/>
        <end position="10"/>
    </location>
    <ligand>
        <name>ATP</name>
        <dbReference type="ChEBI" id="CHEBI:30616"/>
    </ligand>
</feature>
<evidence type="ECO:0000313" key="3">
    <source>
        <dbReference type="EMBL" id="TDQ82479.1"/>
    </source>
</evidence>
<keyword evidence="3" id="KW-0808">Transferase</keyword>
<dbReference type="GO" id="GO:0016740">
    <property type="term" value="F:transferase activity"/>
    <property type="evidence" value="ECO:0007669"/>
    <property type="project" value="UniProtKB-KW"/>
</dbReference>
<comment type="caution">
    <text evidence="3">The sequence shown here is derived from an EMBL/GenBank/DDBJ whole genome shotgun (WGS) entry which is preliminary data.</text>
</comment>
<protein>
    <submittedName>
        <fullName evidence="3">Chloramphenicol 3-O phosphotransferase</fullName>
    </submittedName>
</protein>
<dbReference type="InterPro" id="IPR027417">
    <property type="entry name" value="P-loop_NTPase"/>
</dbReference>
<dbReference type="Pfam" id="PF07931">
    <property type="entry name" value="CPT"/>
    <property type="match status" value="1"/>
</dbReference>
<feature type="active site" evidence="1">
    <location>
        <position position="30"/>
    </location>
</feature>
<evidence type="ECO:0000256" key="2">
    <source>
        <dbReference type="PIRSR" id="PIRSR007531-2"/>
    </source>
</evidence>
<dbReference type="Gene3D" id="3.40.50.300">
    <property type="entry name" value="P-loop containing nucleotide triphosphate hydrolases"/>
    <property type="match status" value="1"/>
</dbReference>
<organism evidence="3 4">
    <name type="scientific">Dongia mobilis</name>
    <dbReference type="NCBI Taxonomy" id="578943"/>
    <lineage>
        <taxon>Bacteria</taxon>
        <taxon>Pseudomonadati</taxon>
        <taxon>Pseudomonadota</taxon>
        <taxon>Alphaproteobacteria</taxon>
        <taxon>Rhodospirillales</taxon>
        <taxon>Dongiaceae</taxon>
        <taxon>Dongia</taxon>
    </lineage>
</organism>
<reference evidence="3 4" key="1">
    <citation type="submission" date="2019-03" db="EMBL/GenBank/DDBJ databases">
        <title>Genomic Encyclopedia of Type Strains, Phase III (KMG-III): the genomes of soil and plant-associated and newly described type strains.</title>
        <authorList>
            <person name="Whitman W."/>
        </authorList>
    </citation>
    <scope>NUCLEOTIDE SEQUENCE [LARGE SCALE GENOMIC DNA]</scope>
    <source>
        <strain evidence="3 4">CGMCC 1.7660</strain>
    </source>
</reference>
<gene>
    <name evidence="3" type="ORF">A8950_2302</name>
</gene>
<dbReference type="InterPro" id="IPR012853">
    <property type="entry name" value="CPT"/>
</dbReference>